<dbReference type="PANTHER" id="PTHR12302">
    <property type="entry name" value="EBNA2 BINDING PROTEIN P100"/>
    <property type="match status" value="1"/>
</dbReference>
<accession>A0A3B0ZLK0</accession>
<name>A0A3B0ZLK0_9ZZZZ</name>
<sequence length="270" mass="30334">MAADPQKRAPDSGALFSFIAPVFIACALLSPSLSLAGQCTAEKIDAYHKVKYVHDGDTLHLVGGQKIRLIGINTPEVARDKKPAEPYADEARDVLRKLFKTDARVGVQYGRERKDRYGRTLAHLYLADGSSVQQRLLDKGLAMAIAIPPNLHRVDCYQKSERLARIKRRGFWRNGGPEVLDAAGLRRGDEGFTRLKGRVEKVKWSKKWIWVSFSDKVSLRISHDDAHYFEKGLLASLAQKKVVARGWLTKRKGRWSIRVRHPVSLKVVGG</sequence>
<proteinExistence type="predicted"/>
<dbReference type="GO" id="GO:0004519">
    <property type="term" value="F:endonuclease activity"/>
    <property type="evidence" value="ECO:0007669"/>
    <property type="project" value="UniProtKB-KW"/>
</dbReference>
<evidence type="ECO:0000313" key="5">
    <source>
        <dbReference type="EMBL" id="VAW88262.1"/>
    </source>
</evidence>
<dbReference type="InterPro" id="IPR016071">
    <property type="entry name" value="Staphylococal_nuclease_OB-fold"/>
</dbReference>
<evidence type="ECO:0000259" key="4">
    <source>
        <dbReference type="PROSITE" id="PS50830"/>
    </source>
</evidence>
<evidence type="ECO:0000256" key="3">
    <source>
        <dbReference type="ARBA" id="ARBA00022801"/>
    </source>
</evidence>
<protein>
    <recommendedName>
        <fullName evidence="4">TNase-like domain-containing protein</fullName>
    </recommendedName>
</protein>
<dbReference type="PROSITE" id="PS51257">
    <property type="entry name" value="PROKAR_LIPOPROTEIN"/>
    <property type="match status" value="1"/>
</dbReference>
<keyword evidence="3" id="KW-0378">Hydrolase</keyword>
<reference evidence="5" key="1">
    <citation type="submission" date="2018-06" db="EMBL/GenBank/DDBJ databases">
        <authorList>
            <person name="Zhirakovskaya E."/>
        </authorList>
    </citation>
    <scope>NUCLEOTIDE SEQUENCE</scope>
</reference>
<dbReference type="Pfam" id="PF00565">
    <property type="entry name" value="SNase"/>
    <property type="match status" value="1"/>
</dbReference>
<dbReference type="SUPFAM" id="SSF50199">
    <property type="entry name" value="Staphylococcal nuclease"/>
    <property type="match status" value="1"/>
</dbReference>
<evidence type="ECO:0000256" key="2">
    <source>
        <dbReference type="ARBA" id="ARBA00022759"/>
    </source>
</evidence>
<gene>
    <name evidence="5" type="ORF">MNBD_GAMMA17-992</name>
</gene>
<dbReference type="PANTHER" id="PTHR12302:SF3">
    <property type="entry name" value="SERINE_THREONINE-PROTEIN KINASE 31"/>
    <property type="match status" value="1"/>
</dbReference>
<dbReference type="Gene3D" id="2.40.50.90">
    <property type="match status" value="1"/>
</dbReference>
<dbReference type="SMART" id="SM00318">
    <property type="entry name" value="SNc"/>
    <property type="match status" value="1"/>
</dbReference>
<dbReference type="PROSITE" id="PS50830">
    <property type="entry name" value="TNASE_3"/>
    <property type="match status" value="1"/>
</dbReference>
<organism evidence="5">
    <name type="scientific">hydrothermal vent metagenome</name>
    <dbReference type="NCBI Taxonomy" id="652676"/>
    <lineage>
        <taxon>unclassified sequences</taxon>
        <taxon>metagenomes</taxon>
        <taxon>ecological metagenomes</taxon>
    </lineage>
</organism>
<evidence type="ECO:0000256" key="1">
    <source>
        <dbReference type="ARBA" id="ARBA00022722"/>
    </source>
</evidence>
<dbReference type="InterPro" id="IPR035437">
    <property type="entry name" value="SNase_OB-fold_sf"/>
</dbReference>
<keyword evidence="2" id="KW-0255">Endonuclease</keyword>
<keyword evidence="1" id="KW-0540">Nuclease</keyword>
<dbReference type="GO" id="GO:0016787">
    <property type="term" value="F:hydrolase activity"/>
    <property type="evidence" value="ECO:0007669"/>
    <property type="project" value="UniProtKB-KW"/>
</dbReference>
<feature type="domain" description="TNase-like" evidence="4">
    <location>
        <begin position="44"/>
        <end position="174"/>
    </location>
</feature>
<dbReference type="EMBL" id="UOFQ01000092">
    <property type="protein sequence ID" value="VAW88262.1"/>
    <property type="molecule type" value="Genomic_DNA"/>
</dbReference>
<dbReference type="AlphaFoldDB" id="A0A3B0ZLK0"/>